<proteinExistence type="predicted"/>
<sequence length="55" mass="6158">MSYYISTGKNKGCKVVHAGPDCPLTFDADGKRLVEMVAVDPDRLRVFVRCKYCFG</sequence>
<name>A0A6J5SCS1_9CAUD</name>
<dbReference type="EMBL" id="LR797377">
    <property type="protein sequence ID" value="CAB4211677.1"/>
    <property type="molecule type" value="Genomic_DNA"/>
</dbReference>
<gene>
    <name evidence="1" type="ORF">UFOVP1419_2</name>
</gene>
<organism evidence="1">
    <name type="scientific">uncultured Caudovirales phage</name>
    <dbReference type="NCBI Taxonomy" id="2100421"/>
    <lineage>
        <taxon>Viruses</taxon>
        <taxon>Duplodnaviria</taxon>
        <taxon>Heunggongvirae</taxon>
        <taxon>Uroviricota</taxon>
        <taxon>Caudoviricetes</taxon>
        <taxon>Peduoviridae</taxon>
        <taxon>Maltschvirus</taxon>
        <taxon>Maltschvirus maltsch</taxon>
    </lineage>
</organism>
<accession>A0A6J5SCS1</accession>
<reference evidence="1" key="1">
    <citation type="submission" date="2020-05" db="EMBL/GenBank/DDBJ databases">
        <authorList>
            <person name="Chiriac C."/>
            <person name="Salcher M."/>
            <person name="Ghai R."/>
            <person name="Kavagutti S V."/>
        </authorList>
    </citation>
    <scope>NUCLEOTIDE SEQUENCE</scope>
</reference>
<evidence type="ECO:0000313" key="1">
    <source>
        <dbReference type="EMBL" id="CAB4211677.1"/>
    </source>
</evidence>
<protein>
    <submittedName>
        <fullName evidence="1">Uncharacterized protein</fullName>
    </submittedName>
</protein>